<dbReference type="EMBL" id="GBRH01245369">
    <property type="protein sequence ID" value="JAD52526.1"/>
    <property type="molecule type" value="Transcribed_RNA"/>
</dbReference>
<name>A0A0A9AN16_ARUDO</name>
<reference evidence="1" key="1">
    <citation type="submission" date="2014-09" db="EMBL/GenBank/DDBJ databases">
        <authorList>
            <person name="Magalhaes I.L.F."/>
            <person name="Oliveira U."/>
            <person name="Santos F.R."/>
            <person name="Vidigal T.H.D.A."/>
            <person name="Brescovit A.D."/>
            <person name="Santos A.J."/>
        </authorList>
    </citation>
    <scope>NUCLEOTIDE SEQUENCE</scope>
    <source>
        <tissue evidence="1">Shoot tissue taken approximately 20 cm above the soil surface</tissue>
    </source>
</reference>
<proteinExistence type="predicted"/>
<reference evidence="1" key="2">
    <citation type="journal article" date="2015" name="Data Brief">
        <title>Shoot transcriptome of the giant reed, Arundo donax.</title>
        <authorList>
            <person name="Barrero R.A."/>
            <person name="Guerrero F.D."/>
            <person name="Moolhuijzen P."/>
            <person name="Goolsby J.A."/>
            <person name="Tidwell J."/>
            <person name="Bellgard S.E."/>
            <person name="Bellgard M.I."/>
        </authorList>
    </citation>
    <scope>NUCLEOTIDE SEQUENCE</scope>
    <source>
        <tissue evidence="1">Shoot tissue taken approximately 20 cm above the soil surface</tissue>
    </source>
</reference>
<organism evidence="1">
    <name type="scientific">Arundo donax</name>
    <name type="common">Giant reed</name>
    <name type="synonym">Donax arundinaceus</name>
    <dbReference type="NCBI Taxonomy" id="35708"/>
    <lineage>
        <taxon>Eukaryota</taxon>
        <taxon>Viridiplantae</taxon>
        <taxon>Streptophyta</taxon>
        <taxon>Embryophyta</taxon>
        <taxon>Tracheophyta</taxon>
        <taxon>Spermatophyta</taxon>
        <taxon>Magnoliopsida</taxon>
        <taxon>Liliopsida</taxon>
        <taxon>Poales</taxon>
        <taxon>Poaceae</taxon>
        <taxon>PACMAD clade</taxon>
        <taxon>Arundinoideae</taxon>
        <taxon>Arundineae</taxon>
        <taxon>Arundo</taxon>
    </lineage>
</organism>
<protein>
    <submittedName>
        <fullName evidence="1">Uncharacterized protein</fullName>
    </submittedName>
</protein>
<evidence type="ECO:0000313" key="1">
    <source>
        <dbReference type="EMBL" id="JAD52526.1"/>
    </source>
</evidence>
<accession>A0A0A9AN16</accession>
<sequence length="63" mass="7078">MCRYILHNVSSLSVVDLIYTTTANSKLHTSVWSMPSTSFFYSVMGFVENSYTNGKGQAQSMKM</sequence>
<dbReference type="AlphaFoldDB" id="A0A0A9AN16"/>